<dbReference type="GeneID" id="23865774"/>
<dbReference type="EMBL" id="FN554973">
    <property type="protein sequence ID" value="CBH15587.1"/>
    <property type="molecule type" value="Genomic_DNA"/>
</dbReference>
<gene>
    <name evidence="2" type="ORF">TbgDal_X6730</name>
</gene>
<evidence type="ECO:0000313" key="2">
    <source>
        <dbReference type="EMBL" id="CBH15587.1"/>
    </source>
</evidence>
<dbReference type="SUPFAM" id="SSF143865">
    <property type="entry name" value="CorA soluble domain-like"/>
    <property type="match status" value="1"/>
</dbReference>
<dbReference type="Proteomes" id="UP000002316">
    <property type="component" value="Chromosome 10"/>
</dbReference>
<accession>D0A2U3</accession>
<dbReference type="OrthoDB" id="271644at2759"/>
<organism evidence="2 3">
    <name type="scientific">Trypanosoma brucei gambiense (strain MHOM/CI/86/DAL972)</name>
    <dbReference type="NCBI Taxonomy" id="679716"/>
    <lineage>
        <taxon>Eukaryota</taxon>
        <taxon>Discoba</taxon>
        <taxon>Euglenozoa</taxon>
        <taxon>Kinetoplastea</taxon>
        <taxon>Metakinetoplastina</taxon>
        <taxon>Trypanosomatida</taxon>
        <taxon>Trypanosomatidae</taxon>
        <taxon>Trypanosoma</taxon>
    </lineage>
</organism>
<keyword evidence="1" id="KW-0812">Transmembrane</keyword>
<feature type="transmembrane region" description="Helical" evidence="1">
    <location>
        <begin position="298"/>
        <end position="320"/>
    </location>
</feature>
<keyword evidence="1" id="KW-1133">Transmembrane helix</keyword>
<proteinExistence type="predicted"/>
<name>D0A2U3_TRYB9</name>
<dbReference type="PANTHER" id="PTHR21535:SF92">
    <property type="entry name" value="CATION TRANSPORTER"/>
    <property type="match status" value="1"/>
</dbReference>
<feature type="transmembrane region" description="Helical" evidence="1">
    <location>
        <begin position="486"/>
        <end position="508"/>
    </location>
</feature>
<dbReference type="AlphaFoldDB" id="D0A2U3"/>
<sequence length="520" mass="59192">MKARRRGGSLHAELPFTYTLFSTIDVYGDDLLDFTGDDKPERHAEVTEFLRRRGSGACRDAPLGPSSYLHMREPFSYIAEGSISENTSDAGGSFARVEDAMQHVWFISQRDGISTPFALNFSTSAQFLKYAERESLQFPTLRCGSSTMASEPIAAHEGPAKWLDIQTKNKTLVTDILSHFPVSADTVEHCCYPDDMDRVIAHSTLGYFFCNLMCTPIALGEVARGRHQVKSVIQQRLEAAMSVGPRSSTPSAVAVSVIVFFDWVVTVHEEPFHEFDDLLRFILINCGNRAPASNNRRLMQVMTAPFIFASFFQIVVGHLLDSESLTMIVDEVSDLVFLSKSTEGHNEEVVQRITNARRCFAEYAAELTRREYIASVLLHSHMMDSFLTKDKVCRTQIESAQAYLYRMSDEVGDCRDTVALTNWYQNVKDTWHHLQYGNKALRQTVLFTELINIMYPLITLQTLFSLNVRIPFAYYEDQMEKDLKPFFIMMGIVLFFLLLCGRAMYALWHKKHWSTRLLAT</sequence>
<dbReference type="RefSeq" id="XP_011777851.1">
    <property type="nucleotide sequence ID" value="XM_011779549.1"/>
</dbReference>
<reference evidence="3" key="1">
    <citation type="journal article" date="2010" name="PLoS Negl. Trop. Dis.">
        <title>The genome sequence of Trypanosoma brucei gambiense, causative agent of chronic human african trypanosomiasis.</title>
        <authorList>
            <person name="Jackson A.P."/>
            <person name="Sanders M."/>
            <person name="Berry A."/>
            <person name="McQuillan J."/>
            <person name="Aslett M.A."/>
            <person name="Quail M.A."/>
            <person name="Chukualim B."/>
            <person name="Capewell P."/>
            <person name="MacLeod A."/>
            <person name="Melville S.E."/>
            <person name="Gibson W."/>
            <person name="Barry J.D."/>
            <person name="Berriman M."/>
            <person name="Hertz-Fowler C."/>
        </authorList>
    </citation>
    <scope>NUCLEOTIDE SEQUENCE [LARGE SCALE GENOMIC DNA]</scope>
    <source>
        <strain evidence="3">MHOM/CI/86/DAL972</strain>
    </source>
</reference>
<evidence type="ECO:0000313" key="3">
    <source>
        <dbReference type="Proteomes" id="UP000002316"/>
    </source>
</evidence>
<keyword evidence="1" id="KW-0472">Membrane</keyword>
<dbReference type="InterPro" id="IPR045861">
    <property type="entry name" value="CorA_cytoplasmic_dom"/>
</dbReference>
<dbReference type="KEGG" id="tbg:TbgDal_X6730"/>
<protein>
    <submittedName>
        <fullName evidence="2">Uncharacterized protein</fullName>
    </submittedName>
</protein>
<dbReference type="PANTHER" id="PTHR21535">
    <property type="entry name" value="MAGNESIUM AND COBALT TRANSPORT PROTEIN/MITOCHONDRIAL IMPORT INNER MEMBRANE TRANSLOCASE SUBUNIT TIM8"/>
    <property type="match status" value="1"/>
</dbReference>
<feature type="transmembrane region" description="Helical" evidence="1">
    <location>
        <begin position="445"/>
        <end position="466"/>
    </location>
</feature>
<dbReference type="VEuPathDB" id="TriTrypDB:Tbg972.10.6730"/>
<evidence type="ECO:0000256" key="1">
    <source>
        <dbReference type="SAM" id="Phobius"/>
    </source>
</evidence>